<gene>
    <name evidence="2" type="ORF">HMPREF0202_00077</name>
</gene>
<evidence type="ECO:0000313" key="3">
    <source>
        <dbReference type="Proteomes" id="UP000017081"/>
    </source>
</evidence>
<dbReference type="HOGENOM" id="CLU_686424_0_0_0"/>
<protein>
    <submittedName>
        <fullName evidence="2">Uncharacterized protein</fullName>
    </submittedName>
</protein>
<evidence type="ECO:0000256" key="1">
    <source>
        <dbReference type="SAM" id="MobiDB-lite"/>
    </source>
</evidence>
<proteinExistence type="predicted"/>
<dbReference type="EMBL" id="AXZF01000003">
    <property type="protein sequence ID" value="ERT69990.1"/>
    <property type="molecule type" value="Genomic_DNA"/>
</dbReference>
<evidence type="ECO:0000313" key="2">
    <source>
        <dbReference type="EMBL" id="ERT69990.1"/>
    </source>
</evidence>
<feature type="region of interest" description="Disordered" evidence="1">
    <location>
        <begin position="321"/>
        <end position="385"/>
    </location>
</feature>
<dbReference type="STRING" id="1319815.HMPREF0202_00077"/>
<keyword evidence="3" id="KW-1185">Reference proteome</keyword>
<feature type="compositionally biased region" description="Gly residues" evidence="1">
    <location>
        <begin position="338"/>
        <end position="380"/>
    </location>
</feature>
<organism evidence="2 3">
    <name type="scientific">Cetobacterium somerae ATCC BAA-474</name>
    <dbReference type="NCBI Taxonomy" id="1319815"/>
    <lineage>
        <taxon>Bacteria</taxon>
        <taxon>Fusobacteriati</taxon>
        <taxon>Fusobacteriota</taxon>
        <taxon>Fusobacteriia</taxon>
        <taxon>Fusobacteriales</taxon>
        <taxon>Fusobacteriaceae</taxon>
        <taxon>Cetobacterium</taxon>
    </lineage>
</organism>
<name>U7VEN4_9FUSO</name>
<reference evidence="2 3" key="1">
    <citation type="submission" date="2013-08" db="EMBL/GenBank/DDBJ databases">
        <authorList>
            <person name="Weinstock G."/>
            <person name="Sodergren E."/>
            <person name="Wylie T."/>
            <person name="Fulton L."/>
            <person name="Fulton R."/>
            <person name="Fronick C."/>
            <person name="O'Laughlin M."/>
            <person name="Godfrey J."/>
            <person name="Miner T."/>
            <person name="Herter B."/>
            <person name="Appelbaum E."/>
            <person name="Cordes M."/>
            <person name="Lek S."/>
            <person name="Wollam A."/>
            <person name="Pepin K.H."/>
            <person name="Palsikar V.B."/>
            <person name="Mitreva M."/>
            <person name="Wilson R.K."/>
        </authorList>
    </citation>
    <scope>NUCLEOTIDE SEQUENCE [LARGE SCALE GENOMIC DNA]</scope>
    <source>
        <strain evidence="2 3">ATCC BAA-474</strain>
    </source>
</reference>
<sequence>MKRSTLVILGTVALSVLSFSQEGMGRNNKKSRVDYSKENLVGVDTYSFHEEERLKNSGSTGFLEIGMDTMIFERSVDEKNRVEPYLGFEFFPFENSNFYIDGKTSYRHEYSSSEKRYNKTMVELYGGSVYRNGKFFLNYKLGVRQDELKHTKVQHSTTLRFIPKATYDFTDKFGWYLKGAVGYAKVKGDERDQITQAFNLPFQNENYVNKIETGLSYRVNKTKLSLGVVNKSKEEYAGENIRWSYLAKVDHNLYTTKTLQVRPYVWGFLNPEVETGGNKNKTTFHNELGAMVGTRAIWNPMVDFSITADVVYLAQYKNVSNNGQPSGGNSNSKSTGKPGSGSGGGNSGGGNSGGGNGGGSGSGSGGGSGTGPGSGTGGGSKSIKRSVEESIIIRLGFKKYF</sequence>
<dbReference type="AlphaFoldDB" id="U7VEN4"/>
<accession>U7VEN4</accession>
<comment type="caution">
    <text evidence="2">The sequence shown here is derived from an EMBL/GenBank/DDBJ whole genome shotgun (WGS) entry which is preliminary data.</text>
</comment>
<dbReference type="RefSeq" id="WP_023049627.1">
    <property type="nucleotide sequence ID" value="NZ_CP173062.2"/>
</dbReference>
<dbReference type="Proteomes" id="UP000017081">
    <property type="component" value="Unassembled WGS sequence"/>
</dbReference>
<feature type="compositionally biased region" description="Low complexity" evidence="1">
    <location>
        <begin position="321"/>
        <end position="337"/>
    </location>
</feature>